<dbReference type="RefSeq" id="WP_015272643.1">
    <property type="nucleotide sequence ID" value="NC_019907.1"/>
</dbReference>
<feature type="transmembrane region" description="Helical" evidence="14">
    <location>
        <begin position="251"/>
        <end position="274"/>
    </location>
</feature>
<dbReference type="GO" id="GO:0005886">
    <property type="term" value="C:plasma membrane"/>
    <property type="evidence" value="ECO:0007669"/>
    <property type="project" value="UniProtKB-SubCell"/>
</dbReference>
<dbReference type="KEGG" id="lcc:B488_02230"/>
<dbReference type="GO" id="GO:0048034">
    <property type="term" value="P:heme O biosynthetic process"/>
    <property type="evidence" value="ECO:0007669"/>
    <property type="project" value="UniProtKB-UniRule"/>
</dbReference>
<keyword evidence="5 14" id="KW-0808">Transferase</keyword>
<gene>
    <name evidence="14" type="primary">ctaB</name>
    <name evidence="15" type="ordered locus">B488_02230</name>
</gene>
<dbReference type="InterPro" id="IPR000537">
    <property type="entry name" value="UbiA_prenyltransferase"/>
</dbReference>
<dbReference type="HOGENOM" id="CLU_029631_0_2_5"/>
<comment type="subcellular location">
    <subcellularLocation>
        <location evidence="14">Cell inner membrane</location>
        <topology evidence="14">Multi-pass membrane protein</topology>
    </subcellularLocation>
    <subcellularLocation>
        <location evidence="1">Cell membrane</location>
        <topology evidence="1">Multi-pass membrane protein</topology>
    </subcellularLocation>
</comment>
<feature type="transmembrane region" description="Helical" evidence="14">
    <location>
        <begin position="130"/>
        <end position="147"/>
    </location>
</feature>
<dbReference type="Proteomes" id="UP000010799">
    <property type="component" value="Chromosome"/>
</dbReference>
<keyword evidence="7 14" id="KW-1133">Transmembrane helix</keyword>
<organism evidence="15 16">
    <name type="scientific">Liberibacter crescens (strain BT-1)</name>
    <dbReference type="NCBI Taxonomy" id="1215343"/>
    <lineage>
        <taxon>Bacteria</taxon>
        <taxon>Pseudomonadati</taxon>
        <taxon>Pseudomonadota</taxon>
        <taxon>Alphaproteobacteria</taxon>
        <taxon>Hyphomicrobiales</taxon>
        <taxon>Rhizobiaceae</taxon>
        <taxon>Liberibacter</taxon>
    </lineage>
</organism>
<evidence type="ECO:0000313" key="16">
    <source>
        <dbReference type="Proteomes" id="UP000010799"/>
    </source>
</evidence>
<sequence>MAITNSRCTICNAANIFLHKFRIKDFFKLLKPRVMSLVVFTSLAGLILAPGHIGIIKGMIAIFSIAMGAGASGALNMWYDADIDKMMLRTALRPIPTGKITPREAFVFGSLISVLSVMIMALFINWMSAILLLLAILFYVVIYTIWLKRSTPQNIVIGGIAGAFPPMIGWSSVTGGLSLESMIMFAIIFLWTPPHFWSLALFTMKDYAAAGIPMLPNVATEKATKVQILIYAVLTALTGVSPYLFGFARSLYAFSAVVLGCMLVYFSLRIFFIPEGDKKMVPAKKLFKFSIIYLFALFAALMIDHLIIIG</sequence>
<protein>
    <recommendedName>
        <fullName evidence="11 14">Protoheme IX farnesyltransferase</fullName>
        <ecNumber evidence="3 14">2.5.1.141</ecNumber>
    </recommendedName>
    <alternativeName>
        <fullName evidence="12 14">Heme B farnesyltransferase</fullName>
    </alternativeName>
    <alternativeName>
        <fullName evidence="10 14">Heme O synthase</fullName>
    </alternativeName>
</protein>
<evidence type="ECO:0000256" key="9">
    <source>
        <dbReference type="ARBA" id="ARBA00023136"/>
    </source>
</evidence>
<evidence type="ECO:0000256" key="1">
    <source>
        <dbReference type="ARBA" id="ARBA00004651"/>
    </source>
</evidence>
<keyword evidence="6 14" id="KW-0812">Transmembrane</keyword>
<dbReference type="Pfam" id="PF01040">
    <property type="entry name" value="UbiA"/>
    <property type="match status" value="1"/>
</dbReference>
<evidence type="ECO:0000256" key="8">
    <source>
        <dbReference type="ARBA" id="ARBA00023133"/>
    </source>
</evidence>
<evidence type="ECO:0000256" key="13">
    <source>
        <dbReference type="ARBA" id="ARBA00047690"/>
    </source>
</evidence>
<evidence type="ECO:0000313" key="15">
    <source>
        <dbReference type="EMBL" id="AGA64216.1"/>
    </source>
</evidence>
<evidence type="ECO:0000256" key="11">
    <source>
        <dbReference type="ARBA" id="ARBA00040810"/>
    </source>
</evidence>
<dbReference type="InterPro" id="IPR044878">
    <property type="entry name" value="UbiA_sf"/>
</dbReference>
<dbReference type="InterPro" id="IPR030470">
    <property type="entry name" value="UbiA_prenylTrfase_CS"/>
</dbReference>
<dbReference type="EC" id="2.5.1.141" evidence="3 14"/>
<keyword evidence="8 14" id="KW-0350">Heme biosynthesis</keyword>
<dbReference type="eggNOG" id="COG0109">
    <property type="taxonomic scope" value="Bacteria"/>
</dbReference>
<keyword evidence="9 14" id="KW-0472">Membrane</keyword>
<dbReference type="AlphaFoldDB" id="L0EV01"/>
<comment type="similarity">
    <text evidence="14">Belongs to the UbiA prenyltransferase family. Protoheme IX farnesyltransferase subfamily.</text>
</comment>
<feature type="transmembrane region" description="Helical" evidence="14">
    <location>
        <begin position="228"/>
        <end position="245"/>
    </location>
</feature>
<feature type="transmembrane region" description="Helical" evidence="14">
    <location>
        <begin position="286"/>
        <end position="309"/>
    </location>
</feature>
<dbReference type="UniPathway" id="UPA00834">
    <property type="reaction ID" value="UER00712"/>
</dbReference>
<dbReference type="Gene3D" id="1.10.357.140">
    <property type="entry name" value="UbiA prenyltransferase"/>
    <property type="match status" value="1"/>
</dbReference>
<name>L0EV01_LIBCB</name>
<dbReference type="STRING" id="1215343.B488_02230"/>
<dbReference type="PATRIC" id="fig|1215343.11.peg.231"/>
<accession>L0EV01</accession>
<proteinExistence type="inferred from homology"/>
<evidence type="ECO:0000256" key="10">
    <source>
        <dbReference type="ARBA" id="ARBA00030253"/>
    </source>
</evidence>
<dbReference type="HAMAP" id="MF_00154">
    <property type="entry name" value="CyoE_CtaB"/>
    <property type="match status" value="1"/>
</dbReference>
<dbReference type="CDD" id="cd13957">
    <property type="entry name" value="PT_UbiA_Cox10"/>
    <property type="match status" value="1"/>
</dbReference>
<dbReference type="NCBIfam" id="TIGR01473">
    <property type="entry name" value="cyoE_ctaB"/>
    <property type="match status" value="1"/>
</dbReference>
<comment type="function">
    <text evidence="14">Converts heme B (protoheme IX) to heme O by substitution of the vinyl group on carbon 2 of heme B porphyrin ring with a hydroxyethyl farnesyl side group.</text>
</comment>
<dbReference type="PANTHER" id="PTHR43448">
    <property type="entry name" value="PROTOHEME IX FARNESYLTRANSFERASE, MITOCHONDRIAL"/>
    <property type="match status" value="1"/>
</dbReference>
<evidence type="ECO:0000256" key="3">
    <source>
        <dbReference type="ARBA" id="ARBA00012292"/>
    </source>
</evidence>
<evidence type="ECO:0000256" key="6">
    <source>
        <dbReference type="ARBA" id="ARBA00022692"/>
    </source>
</evidence>
<keyword evidence="16" id="KW-1185">Reference proteome</keyword>
<dbReference type="GO" id="GO:0008495">
    <property type="term" value="F:protoheme IX farnesyltransferase activity"/>
    <property type="evidence" value="ECO:0007669"/>
    <property type="project" value="UniProtKB-UniRule"/>
</dbReference>
<feature type="transmembrane region" description="Helical" evidence="14">
    <location>
        <begin position="59"/>
        <end position="79"/>
    </location>
</feature>
<dbReference type="NCBIfam" id="NF003349">
    <property type="entry name" value="PRK04375.1-2"/>
    <property type="match status" value="1"/>
</dbReference>
<feature type="transmembrane region" description="Helical" evidence="14">
    <location>
        <begin position="34"/>
        <end position="53"/>
    </location>
</feature>
<dbReference type="PROSITE" id="PS00943">
    <property type="entry name" value="UBIA"/>
    <property type="match status" value="1"/>
</dbReference>
<reference evidence="15 16" key="1">
    <citation type="journal article" date="2012" name="Stand. Genomic Sci.">
        <title>Complete genome sequence of Liberibacter crescens BT-1.</title>
        <authorList>
            <person name="Leonard M.T."/>
            <person name="Fagen J.R."/>
            <person name="Davis-Richardson A.G."/>
            <person name="Davis M.J."/>
            <person name="Triplett E.W."/>
        </authorList>
    </citation>
    <scope>NUCLEOTIDE SEQUENCE [LARGE SCALE GENOMIC DNA]</scope>
    <source>
        <strain evidence="15 16">BT-1</strain>
    </source>
</reference>
<evidence type="ECO:0000256" key="2">
    <source>
        <dbReference type="ARBA" id="ARBA00004919"/>
    </source>
</evidence>
<comment type="catalytic activity">
    <reaction evidence="13 14">
        <text>heme b + (2E,6E)-farnesyl diphosphate + H2O = Fe(II)-heme o + diphosphate</text>
        <dbReference type="Rhea" id="RHEA:28070"/>
        <dbReference type="ChEBI" id="CHEBI:15377"/>
        <dbReference type="ChEBI" id="CHEBI:33019"/>
        <dbReference type="ChEBI" id="CHEBI:60344"/>
        <dbReference type="ChEBI" id="CHEBI:60530"/>
        <dbReference type="ChEBI" id="CHEBI:175763"/>
        <dbReference type="EC" id="2.5.1.141"/>
    </reaction>
</comment>
<dbReference type="InterPro" id="IPR006369">
    <property type="entry name" value="Protohaem_IX_farnesylTrfase"/>
</dbReference>
<evidence type="ECO:0000256" key="4">
    <source>
        <dbReference type="ARBA" id="ARBA00022475"/>
    </source>
</evidence>
<keyword evidence="4 14" id="KW-1003">Cell membrane</keyword>
<comment type="pathway">
    <text evidence="2 14">Porphyrin-containing compound metabolism; heme O biosynthesis; heme O from protoheme: step 1/1.</text>
</comment>
<dbReference type="PANTHER" id="PTHR43448:SF7">
    <property type="entry name" value="4-HYDROXYBENZOATE SOLANESYLTRANSFERASE"/>
    <property type="match status" value="1"/>
</dbReference>
<comment type="miscellaneous">
    <text evidence="14">Carbon 2 of the heme B porphyrin ring is defined according to the Fischer nomenclature.</text>
</comment>
<keyword evidence="14" id="KW-0997">Cell inner membrane</keyword>
<feature type="transmembrane region" description="Helical" evidence="14">
    <location>
        <begin position="105"/>
        <end position="124"/>
    </location>
</feature>
<evidence type="ECO:0000256" key="7">
    <source>
        <dbReference type="ARBA" id="ARBA00022989"/>
    </source>
</evidence>
<evidence type="ECO:0000256" key="5">
    <source>
        <dbReference type="ARBA" id="ARBA00022679"/>
    </source>
</evidence>
<evidence type="ECO:0000256" key="14">
    <source>
        <dbReference type="HAMAP-Rule" id="MF_00154"/>
    </source>
</evidence>
<dbReference type="EMBL" id="CP003789">
    <property type="protein sequence ID" value="AGA64216.1"/>
    <property type="molecule type" value="Genomic_DNA"/>
</dbReference>
<evidence type="ECO:0000256" key="12">
    <source>
        <dbReference type="ARBA" id="ARBA00042475"/>
    </source>
</evidence>